<evidence type="ECO:0000256" key="5">
    <source>
        <dbReference type="SAM" id="SignalP"/>
    </source>
</evidence>
<proteinExistence type="inferred from homology"/>
<feature type="region of interest" description="Disordered" evidence="3">
    <location>
        <begin position="651"/>
        <end position="738"/>
    </location>
</feature>
<evidence type="ECO:0000259" key="6">
    <source>
        <dbReference type="PROSITE" id="PS51762"/>
    </source>
</evidence>
<feature type="transmembrane region" description="Helical" evidence="4">
    <location>
        <begin position="741"/>
        <end position="760"/>
    </location>
</feature>
<comment type="caution">
    <text evidence="7">The sequence shown here is derived from an EMBL/GenBank/DDBJ whole genome shotgun (WGS) entry which is preliminary data.</text>
</comment>
<dbReference type="PROSITE" id="PS51762">
    <property type="entry name" value="GH16_2"/>
    <property type="match status" value="1"/>
</dbReference>
<feature type="signal peptide" evidence="5">
    <location>
        <begin position="1"/>
        <end position="31"/>
    </location>
</feature>
<keyword evidence="4" id="KW-0472">Membrane</keyword>
<keyword evidence="4" id="KW-0812">Transmembrane</keyword>
<keyword evidence="8" id="KW-1185">Reference proteome</keyword>
<feature type="chain" id="PRO_5045196134" description="GH16 domain-containing protein" evidence="5">
    <location>
        <begin position="32"/>
        <end position="765"/>
    </location>
</feature>
<evidence type="ECO:0000313" key="8">
    <source>
        <dbReference type="Proteomes" id="UP001501166"/>
    </source>
</evidence>
<dbReference type="InterPro" id="IPR000757">
    <property type="entry name" value="Beta-glucanase-like"/>
</dbReference>
<reference evidence="7 8" key="1">
    <citation type="journal article" date="2019" name="Int. J. Syst. Evol. Microbiol.">
        <title>The Global Catalogue of Microorganisms (GCM) 10K type strain sequencing project: providing services to taxonomists for standard genome sequencing and annotation.</title>
        <authorList>
            <consortium name="The Broad Institute Genomics Platform"/>
            <consortium name="The Broad Institute Genome Sequencing Center for Infectious Disease"/>
            <person name="Wu L."/>
            <person name="Ma J."/>
        </authorList>
    </citation>
    <scope>NUCLEOTIDE SEQUENCE [LARGE SCALE GENOMIC DNA]</scope>
    <source>
        <strain evidence="7 8">JCM 12662</strain>
    </source>
</reference>
<gene>
    <name evidence="7" type="ORF">GCM10008932_08610</name>
</gene>
<dbReference type="Pfam" id="PF02018">
    <property type="entry name" value="CBM_4_9"/>
    <property type="match status" value="1"/>
</dbReference>
<organism evidence="7 8">
    <name type="scientific">Alkalibacterium iburiense</name>
    <dbReference type="NCBI Taxonomy" id="290589"/>
    <lineage>
        <taxon>Bacteria</taxon>
        <taxon>Bacillati</taxon>
        <taxon>Bacillota</taxon>
        <taxon>Bacilli</taxon>
        <taxon>Lactobacillales</taxon>
        <taxon>Carnobacteriaceae</taxon>
        <taxon>Alkalibacterium</taxon>
    </lineage>
</organism>
<feature type="region of interest" description="Disordered" evidence="3">
    <location>
        <begin position="458"/>
        <end position="485"/>
    </location>
</feature>
<dbReference type="PANTHER" id="PTHR10963:SF55">
    <property type="entry name" value="GLYCOSIDE HYDROLASE FAMILY 16 PROTEIN"/>
    <property type="match status" value="1"/>
</dbReference>
<dbReference type="Gene3D" id="2.60.120.260">
    <property type="entry name" value="Galactose-binding domain-like"/>
    <property type="match status" value="2"/>
</dbReference>
<feature type="compositionally biased region" description="Basic and acidic residues" evidence="3">
    <location>
        <begin position="705"/>
        <end position="723"/>
    </location>
</feature>
<protein>
    <recommendedName>
        <fullName evidence="6">GH16 domain-containing protein</fullName>
    </recommendedName>
</protein>
<dbReference type="EMBL" id="BAAACW010000054">
    <property type="protein sequence ID" value="GAA0358174.1"/>
    <property type="molecule type" value="Genomic_DNA"/>
</dbReference>
<feature type="compositionally biased region" description="Acidic residues" evidence="3">
    <location>
        <begin position="473"/>
        <end position="482"/>
    </location>
</feature>
<dbReference type="Pfam" id="PF00722">
    <property type="entry name" value="Glyco_hydro_16"/>
    <property type="match status" value="1"/>
</dbReference>
<dbReference type="InterPro" id="IPR050546">
    <property type="entry name" value="Glycosyl_Hydrlase_16"/>
</dbReference>
<accession>A0ABN0X8U9</accession>
<evidence type="ECO:0000256" key="1">
    <source>
        <dbReference type="ARBA" id="ARBA00006865"/>
    </source>
</evidence>
<dbReference type="SUPFAM" id="SSF49785">
    <property type="entry name" value="Galactose-binding domain-like"/>
    <property type="match status" value="2"/>
</dbReference>
<keyword evidence="5" id="KW-0732">Signal</keyword>
<evidence type="ECO:0000256" key="2">
    <source>
        <dbReference type="ARBA" id="ARBA00022801"/>
    </source>
</evidence>
<feature type="compositionally biased region" description="Acidic residues" evidence="3">
    <location>
        <begin position="651"/>
        <end position="704"/>
    </location>
</feature>
<evidence type="ECO:0000256" key="3">
    <source>
        <dbReference type="SAM" id="MobiDB-lite"/>
    </source>
</evidence>
<dbReference type="InterPro" id="IPR008979">
    <property type="entry name" value="Galactose-bd-like_sf"/>
</dbReference>
<name>A0ABN0X8U9_9LACT</name>
<feature type="domain" description="GH16" evidence="6">
    <location>
        <begin position="205"/>
        <end position="458"/>
    </location>
</feature>
<dbReference type="InterPro" id="IPR013320">
    <property type="entry name" value="ConA-like_dom_sf"/>
</dbReference>
<dbReference type="RefSeq" id="WP_343754377.1">
    <property type="nucleotide sequence ID" value="NZ_BAAACW010000054.1"/>
</dbReference>
<dbReference type="CDD" id="cd08023">
    <property type="entry name" value="GH16_laminarinase_like"/>
    <property type="match status" value="1"/>
</dbReference>
<feature type="compositionally biased region" description="Pro residues" evidence="3">
    <location>
        <begin position="463"/>
        <end position="472"/>
    </location>
</feature>
<dbReference type="Gene3D" id="2.60.120.200">
    <property type="match status" value="1"/>
</dbReference>
<dbReference type="NCBIfam" id="TIGR01167">
    <property type="entry name" value="LPXTG_anchor"/>
    <property type="match status" value="1"/>
</dbReference>
<evidence type="ECO:0000313" key="7">
    <source>
        <dbReference type="EMBL" id="GAA0358174.1"/>
    </source>
</evidence>
<evidence type="ECO:0000256" key="4">
    <source>
        <dbReference type="SAM" id="Phobius"/>
    </source>
</evidence>
<keyword evidence="4" id="KW-1133">Transmembrane helix</keyword>
<dbReference type="PANTHER" id="PTHR10963">
    <property type="entry name" value="GLYCOSYL HYDROLASE-RELATED"/>
    <property type="match status" value="1"/>
</dbReference>
<keyword evidence="2" id="KW-0378">Hydrolase</keyword>
<comment type="similarity">
    <text evidence="1">Belongs to the glycosyl hydrolase 16 family.</text>
</comment>
<dbReference type="InterPro" id="IPR003305">
    <property type="entry name" value="CenC_carb-bd"/>
</dbReference>
<dbReference type="Proteomes" id="UP001501166">
    <property type="component" value="Unassembled WGS sequence"/>
</dbReference>
<sequence>MKNKKLMTIVSSALLLTPLGLQQLSIPPVMAQEVGMEENRLSNGDFSDGTTNWSTWDGEGGASEFTVDADGVANVHIQSIAGLHEDWGIPISWSTQLFQEGVRVDSGYTYELSFDASSTQPRPIEVEFTGLSGVNNVPFELEEEMTTFTHVFDYSLQSNTIDLKFLFGYVILGENETQNEAHTISIDNVSLRAVSEIAEGEERERDWSLVWEDEFDGDSLDLSKWRYDIGNYMPSGDEWVAGWGNEESQYYQEDNVRVEDGRLIIEAREETVSDEHGTYDYTSGKILTDGRFSQRYGRFEASMKLPEGQGFWPAFWMMPQDDVYGGWAASGEIDIMENRGDHPDTVGAAIHYGGEWPGNTHSAGEYRFPEGRDITDFNLYSIEWEPGEIRWYVNDDLYYRTSEWHSDNGEYPAPFDQEFYLILNLAVGGWYGLEPDESTPLPSQVEVDYVRVYEDQGLEEAPVPTPDPVPDPNPEEPTEAEDPFNRDDWRVIGDNLIQDGTFEQTTTFGPEDEQAVWSIHNQGLYEEWAGLASFNVLDDVLNVTVEQMGWEWWHIQLFQEVTLPSGFYLLSFDMASEIPRDIYVELTNTGIGLAEFSINEDMNTFETIFELTEDSESQLLFGFGRNPDDEEIQIIYNMMVDNIILVEVERIEDEEPISEEPADPEEPVEEDTEDPDEEEPPVEDETDGAETDESVLENPEGDSDGDAREETKDEDVTGVTEDKNDPDESGEALPKTATSTWTIGALGAIGLASGGGLKWIRKRRK</sequence>
<dbReference type="SUPFAM" id="SSF49899">
    <property type="entry name" value="Concanavalin A-like lectins/glucanases"/>
    <property type="match status" value="1"/>
</dbReference>